<keyword evidence="7" id="KW-0813">Transport</keyword>
<evidence type="ECO:0000256" key="8">
    <source>
        <dbReference type="SAM" id="Phobius"/>
    </source>
</evidence>
<keyword evidence="10" id="KW-1185">Reference proteome</keyword>
<sequence>MKHPMFTPPARAGQDDDERILPLINVVFLLLIFFMIVGSFTEVTPFEVEPPAASAGGPADEEAPLLHIGADGQLALGQETVSLAGLGARLSADGAAPASLRIKADSRAEATRLVAVMEALRRVGVETIQLLTLERD</sequence>
<gene>
    <name evidence="9" type="ORF">Tel_01260</name>
</gene>
<keyword evidence="4 7" id="KW-0812">Transmembrane</keyword>
<dbReference type="GO" id="GO:0015031">
    <property type="term" value="P:protein transport"/>
    <property type="evidence" value="ECO:0007669"/>
    <property type="project" value="UniProtKB-KW"/>
</dbReference>
<dbReference type="Pfam" id="PF02472">
    <property type="entry name" value="ExbD"/>
    <property type="match status" value="1"/>
</dbReference>
<protein>
    <recommendedName>
        <fullName evidence="11">Biopolymer transporter ExbD</fullName>
    </recommendedName>
</protein>
<name>A0A0S2T9S6_9GAMM</name>
<dbReference type="GO" id="GO:0005886">
    <property type="term" value="C:plasma membrane"/>
    <property type="evidence" value="ECO:0007669"/>
    <property type="project" value="UniProtKB-SubCell"/>
</dbReference>
<feature type="transmembrane region" description="Helical" evidence="8">
    <location>
        <begin position="20"/>
        <end position="40"/>
    </location>
</feature>
<evidence type="ECO:0000313" key="10">
    <source>
        <dbReference type="Proteomes" id="UP000055136"/>
    </source>
</evidence>
<keyword evidence="6 8" id="KW-0472">Membrane</keyword>
<comment type="similarity">
    <text evidence="2 7">Belongs to the ExbD/TolR family.</text>
</comment>
<dbReference type="GO" id="GO:0022857">
    <property type="term" value="F:transmembrane transporter activity"/>
    <property type="evidence" value="ECO:0007669"/>
    <property type="project" value="InterPro"/>
</dbReference>
<dbReference type="InterPro" id="IPR003400">
    <property type="entry name" value="ExbD"/>
</dbReference>
<organism evidence="9 10">
    <name type="scientific">Candidatus Tenderia electrophaga</name>
    <dbReference type="NCBI Taxonomy" id="1748243"/>
    <lineage>
        <taxon>Bacteria</taxon>
        <taxon>Pseudomonadati</taxon>
        <taxon>Pseudomonadota</taxon>
        <taxon>Gammaproteobacteria</taxon>
        <taxon>Candidatus Tenderiales</taxon>
        <taxon>Candidatus Tenderiaceae</taxon>
        <taxon>Candidatus Tenderia</taxon>
    </lineage>
</organism>
<dbReference type="AlphaFoldDB" id="A0A0S2T9S6"/>
<evidence type="ECO:0000313" key="9">
    <source>
        <dbReference type="EMBL" id="ALP51875.1"/>
    </source>
</evidence>
<dbReference type="PANTHER" id="PTHR30558:SF3">
    <property type="entry name" value="BIOPOLYMER TRANSPORT PROTEIN EXBD-RELATED"/>
    <property type="match status" value="1"/>
</dbReference>
<dbReference type="EMBL" id="CP013099">
    <property type="protein sequence ID" value="ALP51875.1"/>
    <property type="molecule type" value="Genomic_DNA"/>
</dbReference>
<evidence type="ECO:0000256" key="5">
    <source>
        <dbReference type="ARBA" id="ARBA00022989"/>
    </source>
</evidence>
<accession>A0A0S2T9S6</accession>
<keyword evidence="5 8" id="KW-1133">Transmembrane helix</keyword>
<proteinExistence type="inferred from homology"/>
<dbReference type="PANTHER" id="PTHR30558">
    <property type="entry name" value="EXBD MEMBRANE COMPONENT OF PMF-DRIVEN MACROMOLECULE IMPORT SYSTEM"/>
    <property type="match status" value="1"/>
</dbReference>
<evidence type="ECO:0000256" key="7">
    <source>
        <dbReference type="RuleBase" id="RU003879"/>
    </source>
</evidence>
<evidence type="ECO:0000256" key="4">
    <source>
        <dbReference type="ARBA" id="ARBA00022692"/>
    </source>
</evidence>
<evidence type="ECO:0000256" key="1">
    <source>
        <dbReference type="ARBA" id="ARBA00004162"/>
    </source>
</evidence>
<keyword evidence="3" id="KW-1003">Cell membrane</keyword>
<evidence type="ECO:0008006" key="11">
    <source>
        <dbReference type="Google" id="ProtNLM"/>
    </source>
</evidence>
<evidence type="ECO:0000256" key="2">
    <source>
        <dbReference type="ARBA" id="ARBA00005811"/>
    </source>
</evidence>
<comment type="subcellular location">
    <subcellularLocation>
        <location evidence="1">Cell membrane</location>
        <topology evidence="1">Single-pass membrane protein</topology>
    </subcellularLocation>
    <subcellularLocation>
        <location evidence="7">Cell membrane</location>
        <topology evidence="7">Single-pass type II membrane protein</topology>
    </subcellularLocation>
</comment>
<dbReference type="STRING" id="1748243.Tel_01260"/>
<evidence type="ECO:0000256" key="6">
    <source>
        <dbReference type="ARBA" id="ARBA00023136"/>
    </source>
</evidence>
<keyword evidence="7" id="KW-0653">Protein transport</keyword>
<reference evidence="9" key="1">
    <citation type="submission" date="2015-10" db="EMBL/GenBank/DDBJ databases">
        <title>Description of Candidatus Tenderia electrophaga gen. nov, sp. nov., an Uncultivated Electroautotroph from a Biocathode Enrichment.</title>
        <authorList>
            <person name="Eddie B.J."/>
            <person name="Malanoski A.P."/>
            <person name="Wang Z."/>
            <person name="Hall R.J."/>
            <person name="Oh S.D."/>
            <person name="Heiner C."/>
            <person name="Lin B."/>
            <person name="Strycharz-Glaven S.M."/>
        </authorList>
    </citation>
    <scope>NUCLEOTIDE SEQUENCE [LARGE SCALE GENOMIC DNA]</scope>
    <source>
        <strain evidence="9">NRL1</strain>
    </source>
</reference>
<dbReference type="Gene3D" id="3.30.420.270">
    <property type="match status" value="1"/>
</dbReference>
<dbReference type="KEGG" id="tee:Tel_01260"/>
<evidence type="ECO:0000256" key="3">
    <source>
        <dbReference type="ARBA" id="ARBA00022475"/>
    </source>
</evidence>
<dbReference type="Proteomes" id="UP000055136">
    <property type="component" value="Chromosome"/>
</dbReference>